<gene>
    <name evidence="1" type="ORF">ACFPET_17090</name>
</gene>
<keyword evidence="2" id="KW-1185">Reference proteome</keyword>
<evidence type="ECO:0000313" key="1">
    <source>
        <dbReference type="EMBL" id="MFC4336920.1"/>
    </source>
</evidence>
<reference evidence="2" key="1">
    <citation type="journal article" date="2019" name="Int. J. Syst. Evol. Microbiol.">
        <title>The Global Catalogue of Microorganisms (GCM) 10K type strain sequencing project: providing services to taxonomists for standard genome sequencing and annotation.</title>
        <authorList>
            <consortium name="The Broad Institute Genomics Platform"/>
            <consortium name="The Broad Institute Genome Sequencing Center for Infectious Disease"/>
            <person name="Wu L."/>
            <person name="Ma J."/>
        </authorList>
    </citation>
    <scope>NUCLEOTIDE SEQUENCE [LARGE SCALE GENOMIC DNA]</scope>
    <source>
        <strain evidence="2">IBRC-M 10908</strain>
    </source>
</reference>
<name>A0ABV8U3C2_9ACTN</name>
<proteinExistence type="predicted"/>
<dbReference type="Proteomes" id="UP001595823">
    <property type="component" value="Unassembled WGS sequence"/>
</dbReference>
<dbReference type="RefSeq" id="WP_380623346.1">
    <property type="nucleotide sequence ID" value="NZ_JBHSDK010000025.1"/>
</dbReference>
<dbReference type="EMBL" id="JBHSDK010000025">
    <property type="protein sequence ID" value="MFC4336920.1"/>
    <property type="molecule type" value="Genomic_DNA"/>
</dbReference>
<accession>A0ABV8U3C2</accession>
<evidence type="ECO:0000313" key="2">
    <source>
        <dbReference type="Proteomes" id="UP001595823"/>
    </source>
</evidence>
<comment type="caution">
    <text evidence="1">The sequence shown here is derived from an EMBL/GenBank/DDBJ whole genome shotgun (WGS) entry which is preliminary data.</text>
</comment>
<sequence>MDDKGNRISRGADFGCTTEEEPLGEFILHGDLYTVFRNGSGVIVRNAKGDIVAEGSAILWFQPNLRYTPGKDQLALRLRRDFEDLVAWTCKDRFDLFHLGYWSPTEK</sequence>
<organism evidence="1 2">
    <name type="scientific">Salininema proteolyticum</name>
    <dbReference type="NCBI Taxonomy" id="1607685"/>
    <lineage>
        <taxon>Bacteria</taxon>
        <taxon>Bacillati</taxon>
        <taxon>Actinomycetota</taxon>
        <taxon>Actinomycetes</taxon>
        <taxon>Glycomycetales</taxon>
        <taxon>Glycomycetaceae</taxon>
        <taxon>Salininema</taxon>
    </lineage>
</organism>
<protein>
    <submittedName>
        <fullName evidence="1">Uncharacterized protein</fullName>
    </submittedName>
</protein>